<evidence type="ECO:0000313" key="2">
    <source>
        <dbReference type="Proteomes" id="UP000304953"/>
    </source>
</evidence>
<comment type="caution">
    <text evidence="1">The sequence shown here is derived from an EMBL/GenBank/DDBJ whole genome shotgun (WGS) entry which is preliminary data.</text>
</comment>
<protein>
    <submittedName>
        <fullName evidence="1">Uncharacterized protein</fullName>
    </submittedName>
</protein>
<organism evidence="1 2">
    <name type="scientific">Petralouisia muris</name>
    <dbReference type="NCBI Taxonomy" id="3032872"/>
    <lineage>
        <taxon>Bacteria</taxon>
        <taxon>Bacillati</taxon>
        <taxon>Bacillota</taxon>
        <taxon>Clostridia</taxon>
        <taxon>Lachnospirales</taxon>
        <taxon>Lachnospiraceae</taxon>
        <taxon>Petralouisia</taxon>
    </lineage>
</organism>
<keyword evidence="2" id="KW-1185">Reference proteome</keyword>
<evidence type="ECO:0000313" key="1">
    <source>
        <dbReference type="EMBL" id="TGY93449.1"/>
    </source>
</evidence>
<dbReference type="Proteomes" id="UP000304953">
    <property type="component" value="Unassembled WGS sequence"/>
</dbReference>
<gene>
    <name evidence="1" type="ORF">E5329_18705</name>
</gene>
<proteinExistence type="predicted"/>
<dbReference type="EMBL" id="SRYA01000044">
    <property type="protein sequence ID" value="TGY93449.1"/>
    <property type="molecule type" value="Genomic_DNA"/>
</dbReference>
<name>A0AC61RSW4_9FIRM</name>
<reference evidence="1" key="1">
    <citation type="submission" date="2019-04" db="EMBL/GenBank/DDBJ databases">
        <title>Microbes associate with the intestines of laboratory mice.</title>
        <authorList>
            <person name="Navarre W."/>
            <person name="Wong E."/>
            <person name="Huang K."/>
            <person name="Tropini C."/>
            <person name="Ng K."/>
            <person name="Yu B."/>
        </authorList>
    </citation>
    <scope>NUCLEOTIDE SEQUENCE</scope>
    <source>
        <strain evidence="1">NM01_1-7b</strain>
    </source>
</reference>
<sequence length="572" mass="63079">MPKLLSSLPVGAKVKDTQTAYNGKPILFTVMEHNHTGDPAGSTALITSNIITLKCFDAIEAGNSDSNRKQYGNNRYLYSNIKQWLNSEKAAGQWYAAQHSADAPPNNGNVWSNNNEYDGEAGFLTNFSAQLKATLMTVTKRVAKNTVIDGGSYEDTTQKIFLLSNTEVGLANENNIAEGSIYDLFKTASNRIAYPTAEAVAKSEYKSGSLAVGKPWWWWLRTPDASHSYYARRVNTDGTLHYNNACNGGGGVRPACVVSSSILVSDAADTDGAYTIIWNAPPVITTDGENLGDKNAPFDIEYTITDTDNDSVTATVKLDEETVQTIDQIVLGHKYSVKISATKINSLAQGQHTLTISAVDTYGNRSTKTVTFNRITSSIAISGTDSDIGNKWKPFEVTYQVNDSEFKSIDITEYIDDTEVRTISEAPQSQNIAFDLSGFDLLEDEQAHRLTIKAVNSDGAEAYRYIDFTKLYRELSFEIKPVETDAPAGKIMLNIDYDKTGNPDIMVEVTNCAYNAEVIWENATEAFKNKKAYHFANTEFDEEKYGVSVRVTVTKNSSTERVYVFAIGYCFD</sequence>
<accession>A0AC61RSW4</accession>